<evidence type="ECO:0000313" key="1">
    <source>
        <dbReference type="EMBL" id="NIJ59635.1"/>
    </source>
</evidence>
<gene>
    <name evidence="1" type="ORF">FHS82_003493</name>
</gene>
<reference evidence="1 2" key="1">
    <citation type="submission" date="2020-03" db="EMBL/GenBank/DDBJ databases">
        <title>Genomic Encyclopedia of Type Strains, Phase IV (KMG-IV): sequencing the most valuable type-strain genomes for metagenomic binning, comparative biology and taxonomic classification.</title>
        <authorList>
            <person name="Goeker M."/>
        </authorList>
    </citation>
    <scope>NUCLEOTIDE SEQUENCE [LARGE SCALE GENOMIC DNA]</scope>
    <source>
        <strain evidence="1 2">DSM 103870</strain>
    </source>
</reference>
<comment type="caution">
    <text evidence="1">The sequence shown here is derived from an EMBL/GenBank/DDBJ whole genome shotgun (WGS) entry which is preliminary data.</text>
</comment>
<sequence>MNTTSCTNCVFFDDATKQAAAASATEAGVCRFNPPAPQAGSEAKSLWPVVTAEDWCGHFTAQRAAARAA</sequence>
<name>A0ABX0V782_9HYPH</name>
<dbReference type="RefSeq" id="WP_166955174.1">
    <property type="nucleotide sequence ID" value="NZ_JAASQI010000009.1"/>
</dbReference>
<accession>A0ABX0V782</accession>
<dbReference type="EMBL" id="JAASQI010000009">
    <property type="protein sequence ID" value="NIJ59635.1"/>
    <property type="molecule type" value="Genomic_DNA"/>
</dbReference>
<protein>
    <submittedName>
        <fullName evidence="1">Uncharacterized protein</fullName>
    </submittedName>
</protein>
<proteinExistence type="predicted"/>
<organism evidence="1 2">
    <name type="scientific">Pseudochelatococcus lubricantis</name>
    <dbReference type="NCBI Taxonomy" id="1538102"/>
    <lineage>
        <taxon>Bacteria</taxon>
        <taxon>Pseudomonadati</taxon>
        <taxon>Pseudomonadota</taxon>
        <taxon>Alphaproteobacteria</taxon>
        <taxon>Hyphomicrobiales</taxon>
        <taxon>Chelatococcaceae</taxon>
        <taxon>Pseudochelatococcus</taxon>
    </lineage>
</organism>
<dbReference type="Proteomes" id="UP001429580">
    <property type="component" value="Unassembled WGS sequence"/>
</dbReference>
<keyword evidence="2" id="KW-1185">Reference proteome</keyword>
<evidence type="ECO:0000313" key="2">
    <source>
        <dbReference type="Proteomes" id="UP001429580"/>
    </source>
</evidence>